<sequence>MKARKKYEENDVDARIYGQRV</sequence>
<comment type="caution">
    <text evidence="1">The sequence shown here is derived from an EMBL/GenBank/DDBJ whole genome shotgun (WGS) entry which is preliminary data.</text>
</comment>
<organism evidence="1 2">
    <name type="scientific">Senna tora</name>
    <dbReference type="NCBI Taxonomy" id="362788"/>
    <lineage>
        <taxon>Eukaryota</taxon>
        <taxon>Viridiplantae</taxon>
        <taxon>Streptophyta</taxon>
        <taxon>Embryophyta</taxon>
        <taxon>Tracheophyta</taxon>
        <taxon>Spermatophyta</taxon>
        <taxon>Magnoliopsida</taxon>
        <taxon>eudicotyledons</taxon>
        <taxon>Gunneridae</taxon>
        <taxon>Pentapetalae</taxon>
        <taxon>rosids</taxon>
        <taxon>fabids</taxon>
        <taxon>Fabales</taxon>
        <taxon>Fabaceae</taxon>
        <taxon>Caesalpinioideae</taxon>
        <taxon>Cassia clade</taxon>
        <taxon>Senna</taxon>
    </lineage>
</organism>
<protein>
    <submittedName>
        <fullName evidence="1">Uncharacterized protein</fullName>
    </submittedName>
</protein>
<reference evidence="1" key="1">
    <citation type="submission" date="2020-09" db="EMBL/GenBank/DDBJ databases">
        <title>Genome-Enabled Discovery of Anthraquinone Biosynthesis in Senna tora.</title>
        <authorList>
            <person name="Kang S.-H."/>
            <person name="Pandey R.P."/>
            <person name="Lee C.-M."/>
            <person name="Sim J.-S."/>
            <person name="Jeong J.-T."/>
            <person name="Choi B.-S."/>
            <person name="Jung M."/>
            <person name="Ginzburg D."/>
            <person name="Zhao K."/>
            <person name="Won S.Y."/>
            <person name="Oh T.-J."/>
            <person name="Yu Y."/>
            <person name="Kim N.-H."/>
            <person name="Lee O.R."/>
            <person name="Lee T.-H."/>
            <person name="Bashyal P."/>
            <person name="Kim T.-S."/>
            <person name="Lee W.-H."/>
            <person name="Kawkins C."/>
            <person name="Kim C.-K."/>
            <person name="Kim J.S."/>
            <person name="Ahn B.O."/>
            <person name="Rhee S.Y."/>
            <person name="Sohng J.K."/>
        </authorList>
    </citation>
    <scope>NUCLEOTIDE SEQUENCE</scope>
    <source>
        <tissue evidence="1">Leaf</tissue>
    </source>
</reference>
<dbReference type="Proteomes" id="UP000634136">
    <property type="component" value="Unassembled WGS sequence"/>
</dbReference>
<evidence type="ECO:0000313" key="1">
    <source>
        <dbReference type="EMBL" id="KAF7803232.1"/>
    </source>
</evidence>
<dbReference type="EMBL" id="JAAIUW010000013">
    <property type="protein sequence ID" value="KAF7803232.1"/>
    <property type="molecule type" value="Genomic_DNA"/>
</dbReference>
<proteinExistence type="predicted"/>
<keyword evidence="2" id="KW-1185">Reference proteome</keyword>
<gene>
    <name evidence="1" type="ORF">G2W53_042343</name>
</gene>
<accession>A0A834SGU7</accession>
<dbReference type="AlphaFoldDB" id="A0A834SGU7"/>
<evidence type="ECO:0000313" key="2">
    <source>
        <dbReference type="Proteomes" id="UP000634136"/>
    </source>
</evidence>
<name>A0A834SGU7_9FABA</name>